<dbReference type="PANTHER" id="PTHR12110">
    <property type="entry name" value="HYDROXYPYRUVATE ISOMERASE"/>
    <property type="match status" value="1"/>
</dbReference>
<sequence length="310" mass="34869">MMKHTRRQMLGRCGTTLALAALTRPSAALANIDPSTRHIATNTYPWLTFARRANRKFERHTDPLLSDIAATGITGYEPIVEKAQELVGLEERLRTHQLEMRSIYVNSVLHDAARVDESIASVLEIATKAKPLGTRIVVTNPSPIRWGGLEDKNDAQLRLQAKSLDLLGAELRNLGLTLAYHNHDAEFRQGGREFHHMLTESDPDNVKFCLDAHWVFRGCGDSEVAVFDVLTHYHGRIVELHLRQSNGGVWSESFAMQGDIDYTRLFDYLDDQSIHPHLVLEQAVEEQSPNQLSAVQAHRQSNLSLRKALA</sequence>
<protein>
    <submittedName>
        <fullName evidence="3">Inosose dehydratase</fullName>
        <ecNumber evidence="3">4.2.1.44</ecNumber>
    </submittedName>
</protein>
<dbReference type="PANTHER" id="PTHR12110:SF41">
    <property type="entry name" value="INOSOSE DEHYDRATASE"/>
    <property type="match status" value="1"/>
</dbReference>
<organism evidence="3 4">
    <name type="scientific">Stieleria magnilauensis</name>
    <dbReference type="NCBI Taxonomy" id="2527963"/>
    <lineage>
        <taxon>Bacteria</taxon>
        <taxon>Pseudomonadati</taxon>
        <taxon>Planctomycetota</taxon>
        <taxon>Planctomycetia</taxon>
        <taxon>Pirellulales</taxon>
        <taxon>Pirellulaceae</taxon>
        <taxon>Stieleria</taxon>
    </lineage>
</organism>
<feature type="chain" id="PRO_5046797804" evidence="1">
    <location>
        <begin position="31"/>
        <end position="310"/>
    </location>
</feature>
<dbReference type="GO" id="GO:0050114">
    <property type="term" value="F:myo-inosose-2 dehydratase activity"/>
    <property type="evidence" value="ECO:0007669"/>
    <property type="project" value="UniProtKB-EC"/>
</dbReference>
<dbReference type="InterPro" id="IPR013022">
    <property type="entry name" value="Xyl_isomerase-like_TIM-brl"/>
</dbReference>
<name>A0ABX5XZZ5_9BACT</name>
<evidence type="ECO:0000259" key="2">
    <source>
        <dbReference type="Pfam" id="PF01261"/>
    </source>
</evidence>
<dbReference type="Proteomes" id="UP000318081">
    <property type="component" value="Chromosome"/>
</dbReference>
<accession>A0ABX5XZZ5</accession>
<dbReference type="PROSITE" id="PS51318">
    <property type="entry name" value="TAT"/>
    <property type="match status" value="1"/>
</dbReference>
<dbReference type="InterPro" id="IPR036237">
    <property type="entry name" value="Xyl_isomerase-like_sf"/>
</dbReference>
<reference evidence="3 4" key="1">
    <citation type="submission" date="2019-02" db="EMBL/GenBank/DDBJ databases">
        <title>Deep-cultivation of Planctomycetes and their phenomic and genomic characterization uncovers novel biology.</title>
        <authorList>
            <person name="Wiegand S."/>
            <person name="Jogler M."/>
            <person name="Boedeker C."/>
            <person name="Pinto D."/>
            <person name="Vollmers J."/>
            <person name="Rivas-Marin E."/>
            <person name="Kohn T."/>
            <person name="Peeters S.H."/>
            <person name="Heuer A."/>
            <person name="Rast P."/>
            <person name="Oberbeckmann S."/>
            <person name="Bunk B."/>
            <person name="Jeske O."/>
            <person name="Meyerdierks A."/>
            <person name="Storesund J.E."/>
            <person name="Kallscheuer N."/>
            <person name="Luecker S."/>
            <person name="Lage O.M."/>
            <person name="Pohl T."/>
            <person name="Merkel B.J."/>
            <person name="Hornburger P."/>
            <person name="Mueller R.-W."/>
            <person name="Bruemmer F."/>
            <person name="Labrenz M."/>
            <person name="Spormann A.M."/>
            <person name="Op den Camp H."/>
            <person name="Overmann J."/>
            <person name="Amann R."/>
            <person name="Jetten M.S.M."/>
            <person name="Mascher T."/>
            <person name="Medema M.H."/>
            <person name="Devos D.P."/>
            <person name="Kaster A.-K."/>
            <person name="Ovreas L."/>
            <person name="Rohde M."/>
            <person name="Galperin M.Y."/>
            <person name="Jogler C."/>
        </authorList>
    </citation>
    <scope>NUCLEOTIDE SEQUENCE [LARGE SCALE GENOMIC DNA]</scope>
    <source>
        <strain evidence="3 4">TBK1r</strain>
    </source>
</reference>
<dbReference type="InterPro" id="IPR006311">
    <property type="entry name" value="TAT_signal"/>
</dbReference>
<dbReference type="Pfam" id="PF01261">
    <property type="entry name" value="AP_endonuc_2"/>
    <property type="match status" value="1"/>
</dbReference>
<dbReference type="EC" id="4.2.1.44" evidence="3"/>
<dbReference type="EMBL" id="CP036432">
    <property type="protein sequence ID" value="QDV87600.1"/>
    <property type="molecule type" value="Genomic_DNA"/>
</dbReference>
<dbReference type="SUPFAM" id="SSF51658">
    <property type="entry name" value="Xylose isomerase-like"/>
    <property type="match status" value="1"/>
</dbReference>
<gene>
    <name evidence="3" type="primary">iolE_2</name>
    <name evidence="3" type="ORF">TBK1r_66310</name>
</gene>
<proteinExistence type="predicted"/>
<dbReference type="RefSeq" id="WP_419580587.1">
    <property type="nucleotide sequence ID" value="NZ_CP036432.1"/>
</dbReference>
<dbReference type="InterPro" id="IPR050312">
    <property type="entry name" value="IolE/XylAMocC-like"/>
</dbReference>
<evidence type="ECO:0000256" key="1">
    <source>
        <dbReference type="SAM" id="SignalP"/>
    </source>
</evidence>
<evidence type="ECO:0000313" key="3">
    <source>
        <dbReference type="EMBL" id="QDV87600.1"/>
    </source>
</evidence>
<keyword evidence="4" id="KW-1185">Reference proteome</keyword>
<feature type="domain" description="Xylose isomerase-like TIM barrel" evidence="2">
    <location>
        <begin position="68"/>
        <end position="289"/>
    </location>
</feature>
<dbReference type="Gene3D" id="3.20.20.150">
    <property type="entry name" value="Divalent-metal-dependent TIM barrel enzymes"/>
    <property type="match status" value="1"/>
</dbReference>
<evidence type="ECO:0000313" key="4">
    <source>
        <dbReference type="Proteomes" id="UP000318081"/>
    </source>
</evidence>
<feature type="signal peptide" evidence="1">
    <location>
        <begin position="1"/>
        <end position="30"/>
    </location>
</feature>
<keyword evidence="1" id="KW-0732">Signal</keyword>
<keyword evidence="3" id="KW-0456">Lyase</keyword>